<protein>
    <submittedName>
        <fullName evidence="1">Uncharacterized protein</fullName>
    </submittedName>
</protein>
<proteinExistence type="predicted"/>
<accession>A0AAW6ZA04</accession>
<comment type="caution">
    <text evidence="1">The sequence shown here is derived from an EMBL/GenBank/DDBJ whole genome shotgun (WGS) entry which is preliminary data.</text>
</comment>
<reference evidence="1" key="1">
    <citation type="submission" date="2023-05" db="EMBL/GenBank/DDBJ databases">
        <title>Genomic Catalog of Human Bladder Bacteria.</title>
        <authorList>
            <person name="Du J."/>
        </authorList>
    </citation>
    <scope>NUCLEOTIDE SEQUENCE</scope>
    <source>
        <strain evidence="1">UMB7974B</strain>
    </source>
</reference>
<dbReference type="AlphaFoldDB" id="A0AAW6ZA04"/>
<organism evidence="1 2">
    <name type="scientific">Neisseria mucosa</name>
    <dbReference type="NCBI Taxonomy" id="488"/>
    <lineage>
        <taxon>Bacteria</taxon>
        <taxon>Pseudomonadati</taxon>
        <taxon>Pseudomonadota</taxon>
        <taxon>Betaproteobacteria</taxon>
        <taxon>Neisseriales</taxon>
        <taxon>Neisseriaceae</taxon>
        <taxon>Neisseria</taxon>
    </lineage>
</organism>
<dbReference type="Proteomes" id="UP001240589">
    <property type="component" value="Unassembled WGS sequence"/>
</dbReference>
<evidence type="ECO:0000313" key="1">
    <source>
        <dbReference type="EMBL" id="MDK8362851.1"/>
    </source>
</evidence>
<dbReference type="RefSeq" id="WP_285047096.1">
    <property type="nucleotide sequence ID" value="NZ_JASOLC010000108.1"/>
</dbReference>
<gene>
    <name evidence="1" type="ORF">QP792_11870</name>
</gene>
<sequence>MQRRKQFDRWLDKQLGDSPCSIKASSSGKCRQFAWGNAGAYYHNKDGSTMIVISYR</sequence>
<name>A0AAW6ZA04_NEIMU</name>
<dbReference type="EMBL" id="JASPBL010000118">
    <property type="protein sequence ID" value="MDK8362851.1"/>
    <property type="molecule type" value="Genomic_DNA"/>
</dbReference>
<evidence type="ECO:0000313" key="2">
    <source>
        <dbReference type="Proteomes" id="UP001240589"/>
    </source>
</evidence>